<feature type="domain" description="NAD(P)-binding" evidence="2">
    <location>
        <begin position="44"/>
        <end position="105"/>
    </location>
</feature>
<proteinExistence type="predicted"/>
<name>A0AAE1PHT9_9EUCA</name>
<evidence type="ECO:0000256" key="1">
    <source>
        <dbReference type="SAM" id="MobiDB-lite"/>
    </source>
</evidence>
<dbReference type="EMBL" id="JAWZYT010001822">
    <property type="protein sequence ID" value="KAK4308955.1"/>
    <property type="molecule type" value="Genomic_DNA"/>
</dbReference>
<gene>
    <name evidence="3" type="ORF">Pmani_019392</name>
</gene>
<evidence type="ECO:0000313" key="3">
    <source>
        <dbReference type="EMBL" id="KAK4308955.1"/>
    </source>
</evidence>
<feature type="compositionally biased region" description="Low complexity" evidence="1">
    <location>
        <begin position="1"/>
        <end position="13"/>
    </location>
</feature>
<dbReference type="GO" id="GO:0033499">
    <property type="term" value="P:galactose catabolic process via UDP-galactose, Leloir pathway"/>
    <property type="evidence" value="ECO:0007669"/>
    <property type="project" value="TreeGrafter"/>
</dbReference>
<feature type="region of interest" description="Disordered" evidence="1">
    <location>
        <begin position="1"/>
        <end position="29"/>
    </location>
</feature>
<reference evidence="3" key="1">
    <citation type="submission" date="2023-11" db="EMBL/GenBank/DDBJ databases">
        <title>Genome assemblies of two species of porcelain crab, Petrolisthes cinctipes and Petrolisthes manimaculis (Anomura: Porcellanidae).</title>
        <authorList>
            <person name="Angst P."/>
        </authorList>
    </citation>
    <scope>NUCLEOTIDE SEQUENCE</scope>
    <source>
        <strain evidence="3">PB745_02</strain>
        <tissue evidence="3">Gill</tissue>
    </source>
</reference>
<feature type="domain" description="NAD(P)-binding" evidence="2">
    <location>
        <begin position="107"/>
        <end position="260"/>
    </location>
</feature>
<organism evidence="3 4">
    <name type="scientific">Petrolisthes manimaculis</name>
    <dbReference type="NCBI Taxonomy" id="1843537"/>
    <lineage>
        <taxon>Eukaryota</taxon>
        <taxon>Metazoa</taxon>
        <taxon>Ecdysozoa</taxon>
        <taxon>Arthropoda</taxon>
        <taxon>Crustacea</taxon>
        <taxon>Multicrustacea</taxon>
        <taxon>Malacostraca</taxon>
        <taxon>Eumalacostraca</taxon>
        <taxon>Eucarida</taxon>
        <taxon>Decapoda</taxon>
        <taxon>Pleocyemata</taxon>
        <taxon>Anomura</taxon>
        <taxon>Galatheoidea</taxon>
        <taxon>Porcellanidae</taxon>
        <taxon>Petrolisthes</taxon>
    </lineage>
</organism>
<dbReference type="AlphaFoldDB" id="A0AAE1PHT9"/>
<dbReference type="Gene3D" id="3.40.50.720">
    <property type="entry name" value="NAD(P)-binding Rossmann-like Domain"/>
    <property type="match status" value="2"/>
</dbReference>
<dbReference type="PANTHER" id="PTHR43725">
    <property type="entry name" value="UDP-GLUCOSE 4-EPIMERASE"/>
    <property type="match status" value="1"/>
</dbReference>
<dbReference type="SUPFAM" id="SSF51735">
    <property type="entry name" value="NAD(P)-binding Rossmann-fold domains"/>
    <property type="match status" value="1"/>
</dbReference>
<dbReference type="InterPro" id="IPR036291">
    <property type="entry name" value="NAD(P)-bd_dom_sf"/>
</dbReference>
<dbReference type="Pfam" id="PF16363">
    <property type="entry name" value="GDP_Man_Dehyd"/>
    <property type="match status" value="2"/>
</dbReference>
<accession>A0AAE1PHT9</accession>
<dbReference type="Proteomes" id="UP001292094">
    <property type="component" value="Unassembled WGS sequence"/>
</dbReference>
<dbReference type="GO" id="GO:0003978">
    <property type="term" value="F:UDP-glucose 4-epimerase activity"/>
    <property type="evidence" value="ECO:0007669"/>
    <property type="project" value="TreeGrafter"/>
</dbReference>
<keyword evidence="4" id="KW-1185">Reference proteome</keyword>
<dbReference type="InterPro" id="IPR016040">
    <property type="entry name" value="NAD(P)-bd_dom"/>
</dbReference>
<dbReference type="PANTHER" id="PTHR43725:SF31">
    <property type="entry name" value="UDP-GLUCOSE 4-EPIMERASE"/>
    <property type="match status" value="1"/>
</dbReference>
<protein>
    <recommendedName>
        <fullName evidence="2">NAD(P)-binding domain-containing protein</fullName>
    </recommendedName>
</protein>
<dbReference type="GO" id="GO:0005829">
    <property type="term" value="C:cytosol"/>
    <property type="evidence" value="ECO:0007669"/>
    <property type="project" value="TreeGrafter"/>
</dbReference>
<evidence type="ECO:0000259" key="2">
    <source>
        <dbReference type="Pfam" id="PF16363"/>
    </source>
</evidence>
<sequence length="300" mass="33481">MADNTTGTTGTKTAAPGHRQPGQPPPKPRFGVGALGRVAEITGKRPIFYHCDLLDGNTVHKIFAKHKIDFVIHFAAMKAVGESMQFPLIYYKNNVIGTINLIEKWNIIALRYFNPVGAHPSGRLGEDPTKAFTNLMPYIGQVAIGKKPNLTIFGSDYNTPDGTGVRDYIHVMDLASGHVAALTKLYLEHLKFKAYNLGLGHGISVLEFVYQFEQLTSVHIPYILSGRRVGDVATLICDGTHGQRQLQWKPNRNFKVMCEDFWRWQTMNPNGYRTIVVYYPTVRAAKPAISVHQNVCSNPE</sequence>
<dbReference type="Gene3D" id="3.90.25.10">
    <property type="entry name" value="UDP-galactose 4-epimerase, domain 1"/>
    <property type="match status" value="1"/>
</dbReference>
<evidence type="ECO:0000313" key="4">
    <source>
        <dbReference type="Proteomes" id="UP001292094"/>
    </source>
</evidence>
<comment type="caution">
    <text evidence="3">The sequence shown here is derived from an EMBL/GenBank/DDBJ whole genome shotgun (WGS) entry which is preliminary data.</text>
</comment>